<organism evidence="2 3">
    <name type="scientific">Saguinus oedipus</name>
    <name type="common">Cotton-top tamarin</name>
    <name type="synonym">Oedipomidas oedipus</name>
    <dbReference type="NCBI Taxonomy" id="9490"/>
    <lineage>
        <taxon>Eukaryota</taxon>
        <taxon>Metazoa</taxon>
        <taxon>Chordata</taxon>
        <taxon>Craniata</taxon>
        <taxon>Vertebrata</taxon>
        <taxon>Euteleostomi</taxon>
        <taxon>Mammalia</taxon>
        <taxon>Eutheria</taxon>
        <taxon>Euarchontoglires</taxon>
        <taxon>Primates</taxon>
        <taxon>Haplorrhini</taxon>
        <taxon>Platyrrhini</taxon>
        <taxon>Cebidae</taxon>
        <taxon>Callitrichinae</taxon>
        <taxon>Saguinus</taxon>
    </lineage>
</organism>
<feature type="region of interest" description="Disordered" evidence="1">
    <location>
        <begin position="66"/>
        <end position="91"/>
    </location>
</feature>
<feature type="region of interest" description="Disordered" evidence="1">
    <location>
        <begin position="11"/>
        <end position="33"/>
    </location>
</feature>
<evidence type="ECO:0000313" key="3">
    <source>
        <dbReference type="Proteomes" id="UP001266305"/>
    </source>
</evidence>
<dbReference type="EMBL" id="JASSZA010000007">
    <property type="protein sequence ID" value="KAK2105367.1"/>
    <property type="molecule type" value="Genomic_DNA"/>
</dbReference>
<comment type="caution">
    <text evidence="2">The sequence shown here is derived from an EMBL/GenBank/DDBJ whole genome shotgun (WGS) entry which is preliminary data.</text>
</comment>
<accession>A0ABQ9VAC6</accession>
<name>A0ABQ9VAC6_SAGOE</name>
<keyword evidence="3" id="KW-1185">Reference proteome</keyword>
<gene>
    <name evidence="2" type="ORF">P7K49_014881</name>
</gene>
<feature type="non-terminal residue" evidence="2">
    <location>
        <position position="1"/>
    </location>
</feature>
<dbReference type="Proteomes" id="UP001266305">
    <property type="component" value="Unassembled WGS sequence"/>
</dbReference>
<reference evidence="2 3" key="1">
    <citation type="submission" date="2023-05" db="EMBL/GenBank/DDBJ databases">
        <title>B98-5 Cell Line De Novo Hybrid Assembly: An Optical Mapping Approach.</title>
        <authorList>
            <person name="Kananen K."/>
            <person name="Auerbach J.A."/>
            <person name="Kautto E."/>
            <person name="Blachly J.S."/>
        </authorList>
    </citation>
    <scope>NUCLEOTIDE SEQUENCE [LARGE SCALE GENOMIC DNA]</scope>
    <source>
        <strain evidence="2">B95-8</strain>
        <tissue evidence="2">Cell line</tissue>
    </source>
</reference>
<proteinExistence type="predicted"/>
<protein>
    <submittedName>
        <fullName evidence="2">Uncharacterized protein</fullName>
    </submittedName>
</protein>
<evidence type="ECO:0000313" key="2">
    <source>
        <dbReference type="EMBL" id="KAK2105367.1"/>
    </source>
</evidence>
<feature type="non-terminal residue" evidence="2">
    <location>
        <position position="91"/>
    </location>
</feature>
<sequence length="91" mass="9826">SLEVCGVGSHLGGGNCPTADSGDVFRSGDREKKPSNAITTTITAKLHKNTDTLHPTPTELTKTTAYRGTNRLKTKNENNVTTLKQSQRKQT</sequence>
<evidence type="ECO:0000256" key="1">
    <source>
        <dbReference type="SAM" id="MobiDB-lite"/>
    </source>
</evidence>